<gene>
    <name evidence="1" type="ORF">METZ01_LOCUS107464</name>
</gene>
<accession>A0A381WQ60</accession>
<organism evidence="1">
    <name type="scientific">marine metagenome</name>
    <dbReference type="NCBI Taxonomy" id="408172"/>
    <lineage>
        <taxon>unclassified sequences</taxon>
        <taxon>metagenomes</taxon>
        <taxon>ecological metagenomes</taxon>
    </lineage>
</organism>
<proteinExistence type="predicted"/>
<reference evidence="1" key="1">
    <citation type="submission" date="2018-05" db="EMBL/GenBank/DDBJ databases">
        <authorList>
            <person name="Lanie J.A."/>
            <person name="Ng W.-L."/>
            <person name="Kazmierczak K.M."/>
            <person name="Andrzejewski T.M."/>
            <person name="Davidsen T.M."/>
            <person name="Wayne K.J."/>
            <person name="Tettelin H."/>
            <person name="Glass J.I."/>
            <person name="Rusch D."/>
            <person name="Podicherti R."/>
            <person name="Tsui H.-C.T."/>
            <person name="Winkler M.E."/>
        </authorList>
    </citation>
    <scope>NUCLEOTIDE SEQUENCE</scope>
</reference>
<evidence type="ECO:0008006" key="2">
    <source>
        <dbReference type="Google" id="ProtNLM"/>
    </source>
</evidence>
<evidence type="ECO:0000313" key="1">
    <source>
        <dbReference type="EMBL" id="SVA54610.1"/>
    </source>
</evidence>
<dbReference type="AlphaFoldDB" id="A0A381WQ60"/>
<protein>
    <recommendedName>
        <fullName evidence="2">PD-(D/E)XK endonuclease-like domain-containing protein</fullName>
    </recommendedName>
</protein>
<dbReference type="InterPro" id="IPR011604">
    <property type="entry name" value="PDDEXK-like_dom_sf"/>
</dbReference>
<sequence>MTLNTLSDPQFTLDKETHTYSHKDYPDAKFRSVTTVVGDHFEIFDAPRIAENLVTNNPRYSGMTVEELMGKWNETSRLGTRIHEEIELFIYEGKTPTEPKAKIGLNWLEQFKMKSDFEILSEVMVYSMELKIAGTIDILAHDLKTGNYELIDWKSSKKIQTESYRGKVGTSPVTRDIQDCNFNHYALQLSLYRYLLEEYYSIPVSNQMIAHLTEDKCHSIVTPYMKDHIHAMVNQKART</sequence>
<name>A0A381WQ60_9ZZZZ</name>
<dbReference type="EMBL" id="UINC01012513">
    <property type="protein sequence ID" value="SVA54610.1"/>
    <property type="molecule type" value="Genomic_DNA"/>
</dbReference>
<dbReference type="Gene3D" id="3.90.320.10">
    <property type="match status" value="1"/>
</dbReference>